<name>A0ABR6PEJ1_9SPHI</name>
<proteinExistence type="predicted"/>
<accession>A0ABR6PEJ1</accession>
<keyword evidence="2" id="KW-0472">Membrane</keyword>
<dbReference type="RefSeq" id="WP_139332144.1">
    <property type="nucleotide sequence ID" value="NZ_FTMG01000001.1"/>
</dbReference>
<gene>
    <name evidence="4" type="ORF">HDF23_000758</name>
</gene>
<dbReference type="EMBL" id="JACHCB010000001">
    <property type="protein sequence ID" value="MBB6108028.1"/>
    <property type="molecule type" value="Genomic_DNA"/>
</dbReference>
<evidence type="ECO:0000256" key="3">
    <source>
        <dbReference type="ARBA" id="ARBA00023237"/>
    </source>
</evidence>
<dbReference type="InterPro" id="IPR036942">
    <property type="entry name" value="Beta-barrel_TonB_sf"/>
</dbReference>
<dbReference type="Proteomes" id="UP000541583">
    <property type="component" value="Unassembled WGS sequence"/>
</dbReference>
<evidence type="ECO:0000313" key="4">
    <source>
        <dbReference type="EMBL" id="MBB6108028.1"/>
    </source>
</evidence>
<keyword evidence="5" id="KW-1185">Reference proteome</keyword>
<dbReference type="SUPFAM" id="SSF49464">
    <property type="entry name" value="Carboxypeptidase regulatory domain-like"/>
    <property type="match status" value="1"/>
</dbReference>
<dbReference type="SUPFAM" id="SSF56935">
    <property type="entry name" value="Porins"/>
    <property type="match status" value="1"/>
</dbReference>
<evidence type="ECO:0008006" key="6">
    <source>
        <dbReference type="Google" id="ProtNLM"/>
    </source>
</evidence>
<evidence type="ECO:0000313" key="5">
    <source>
        <dbReference type="Proteomes" id="UP000541583"/>
    </source>
</evidence>
<dbReference type="InterPro" id="IPR008969">
    <property type="entry name" value="CarboxyPept-like_regulatory"/>
</dbReference>
<dbReference type="Gene3D" id="2.40.170.20">
    <property type="entry name" value="TonB-dependent receptor, beta-barrel domain"/>
    <property type="match status" value="1"/>
</dbReference>
<sequence>MKDSPLEYHLTSNVIVIAAKKKILFVIGGFIKDAETGEYIIGGSIFNSSKHLTSSNNYGYFALELPGGNDTLHISHLGYKKKEIVFNVRQSMAVNILLEKQTDTLKEVKVAAKNNDLFVNPVAGSSLNQDIIWSHLSEGGEPDLIKSVQLLNGIQTIAEGSSSLFVRGGDKDQNLILLDEAPVYNPAHLFGLVSIFNPDAINQVQIYQNEIPANFGGRLSSVIDNVMQNGDNKTFHVKGGLSMLSARLAVEGPLVSDKGSYLFTFRKGFTNLLKAFAPFPYNANYSDFNLKLNYQLNTNNKIYLSGYYGFDKLRAFDNYDNSWGNKIATFRWNHLFNSRLFLNLSVLYSNYSNQLNIDADQSDAKSQWITGIIDKSIKADFTYYVHNSEQIKFGINLINHKFIPGESPSRFNDTIPVNIPRHKAIEMAAYFNHRLNILSDLQLTYGLRMSYFYNKTLLPNGPDIVDFYMNSGYSDLLTEPGKNFLRFEPRLCLQYNFNKNNAMKMVYNRNYQYLQLVQGEELAFSSLESWIPASSTIAPQMADFYSIGYSLNSKDIIFTTTAYLKKLYNQVELNDHAQIILNPFIESQLQFGKSTASGIEFSLTKSWKNITGNLGYTYSVVNKQIAGINENNTFKANYNIPHNLRFSVDYQPVSRISINAFFTYKSGRPVTLPVGYYIENGQRIPIFEDRNTSHLPDDKRLDLTIELKPRTRTDHKKRWKSTWLFSVYNVLNQRNIIFYAIDHPTTVNNLSSGIVPSVTYNFKF</sequence>
<evidence type="ECO:0000256" key="2">
    <source>
        <dbReference type="ARBA" id="ARBA00023136"/>
    </source>
</evidence>
<dbReference type="Pfam" id="PF13715">
    <property type="entry name" value="CarbopepD_reg_2"/>
    <property type="match status" value="1"/>
</dbReference>
<comment type="caution">
    <text evidence="4">The sequence shown here is derived from an EMBL/GenBank/DDBJ whole genome shotgun (WGS) entry which is preliminary data.</text>
</comment>
<reference evidence="4 5" key="1">
    <citation type="submission" date="2020-08" db="EMBL/GenBank/DDBJ databases">
        <title>Genomic Encyclopedia of Type Strains, Phase IV (KMG-V): Genome sequencing to study the core and pangenomes of soil and plant-associated prokaryotes.</title>
        <authorList>
            <person name="Whitman W."/>
        </authorList>
    </citation>
    <scope>NUCLEOTIDE SEQUENCE [LARGE SCALE GENOMIC DNA]</scope>
    <source>
        <strain evidence="4 5">ANJLi2</strain>
    </source>
</reference>
<protein>
    <recommendedName>
        <fullName evidence="6">Outer membrane receptor proteins, mostly Fe transport</fullName>
    </recommendedName>
</protein>
<organism evidence="4 5">
    <name type="scientific">Mucilaginibacter lappiensis</name>
    <dbReference type="NCBI Taxonomy" id="354630"/>
    <lineage>
        <taxon>Bacteria</taxon>
        <taxon>Pseudomonadati</taxon>
        <taxon>Bacteroidota</taxon>
        <taxon>Sphingobacteriia</taxon>
        <taxon>Sphingobacteriales</taxon>
        <taxon>Sphingobacteriaceae</taxon>
        <taxon>Mucilaginibacter</taxon>
    </lineage>
</organism>
<comment type="subcellular location">
    <subcellularLocation>
        <location evidence="1">Cell outer membrane</location>
    </subcellularLocation>
</comment>
<dbReference type="Gene3D" id="2.60.40.1120">
    <property type="entry name" value="Carboxypeptidase-like, regulatory domain"/>
    <property type="match status" value="1"/>
</dbReference>
<keyword evidence="3" id="KW-0998">Cell outer membrane</keyword>
<evidence type="ECO:0000256" key="1">
    <source>
        <dbReference type="ARBA" id="ARBA00004442"/>
    </source>
</evidence>